<reference evidence="1 2" key="1">
    <citation type="journal article" date="2021" name="Sci. Rep.">
        <title>Chromosome anchoring in Senegalese sole (Solea senegalensis) reveals sex-associated markers and genome rearrangements in flatfish.</title>
        <authorList>
            <person name="Guerrero-Cozar I."/>
            <person name="Gomez-Garrido J."/>
            <person name="Berbel C."/>
            <person name="Martinez-Blanch J.F."/>
            <person name="Alioto T."/>
            <person name="Claros M.G."/>
            <person name="Gagnaire P.A."/>
            <person name="Manchado M."/>
        </authorList>
    </citation>
    <scope>NUCLEOTIDE SEQUENCE [LARGE SCALE GENOMIC DNA]</scope>
    <source>
        <strain evidence="1">Sse05_10M</strain>
    </source>
</reference>
<protein>
    <submittedName>
        <fullName evidence="1">Uncharacterized protein</fullName>
    </submittedName>
</protein>
<evidence type="ECO:0000313" key="1">
    <source>
        <dbReference type="EMBL" id="KAG7454077.1"/>
    </source>
</evidence>
<feature type="non-terminal residue" evidence="1">
    <location>
        <position position="1"/>
    </location>
</feature>
<proteinExistence type="predicted"/>
<comment type="caution">
    <text evidence="1">The sequence shown here is derived from an EMBL/GenBank/DDBJ whole genome shotgun (WGS) entry which is preliminary data.</text>
</comment>
<evidence type="ECO:0000313" key="2">
    <source>
        <dbReference type="Proteomes" id="UP000693946"/>
    </source>
</evidence>
<accession>A0AAV6PBZ9</accession>
<dbReference type="Proteomes" id="UP000693946">
    <property type="component" value="Unassembled WGS sequence"/>
</dbReference>
<gene>
    <name evidence="1" type="ORF">JOB18_030874</name>
</gene>
<name>A0AAV6PBZ9_SOLSE</name>
<dbReference type="EMBL" id="JAGKHQ010001669">
    <property type="protein sequence ID" value="KAG7454077.1"/>
    <property type="molecule type" value="Genomic_DNA"/>
</dbReference>
<keyword evidence="2" id="KW-1185">Reference proteome</keyword>
<sequence>DISLCDSTVGQNGSVGTIMTSSLRPGRENVVADLLSRSITAPIPSVPPYDEEPALIQALYTPLQPVVTLEELNTESERDPILSKLRTYIRNGWPSHIPEELKAFARVKDELSC</sequence>
<dbReference type="AlphaFoldDB" id="A0AAV6PBZ9"/>
<organism evidence="1 2">
    <name type="scientific">Solea senegalensis</name>
    <name type="common">Senegalese sole</name>
    <dbReference type="NCBI Taxonomy" id="28829"/>
    <lineage>
        <taxon>Eukaryota</taxon>
        <taxon>Metazoa</taxon>
        <taxon>Chordata</taxon>
        <taxon>Craniata</taxon>
        <taxon>Vertebrata</taxon>
        <taxon>Euteleostomi</taxon>
        <taxon>Actinopterygii</taxon>
        <taxon>Neopterygii</taxon>
        <taxon>Teleostei</taxon>
        <taxon>Neoteleostei</taxon>
        <taxon>Acanthomorphata</taxon>
        <taxon>Carangaria</taxon>
        <taxon>Pleuronectiformes</taxon>
        <taxon>Pleuronectoidei</taxon>
        <taxon>Soleidae</taxon>
        <taxon>Solea</taxon>
    </lineage>
</organism>